<reference evidence="8" key="1">
    <citation type="submission" date="2020-01" db="EMBL/GenBank/DDBJ databases">
        <authorList>
            <consortium name="DOE Joint Genome Institute"/>
            <person name="Haridas S."/>
            <person name="Albert R."/>
            <person name="Binder M."/>
            <person name="Bloem J."/>
            <person name="Labutti K."/>
            <person name="Salamov A."/>
            <person name="Andreopoulos B."/>
            <person name="Baker S.E."/>
            <person name="Barry K."/>
            <person name="Bills G."/>
            <person name="Bluhm B.H."/>
            <person name="Cannon C."/>
            <person name="Castanera R."/>
            <person name="Culley D.E."/>
            <person name="Daum C."/>
            <person name="Ezra D."/>
            <person name="Gonzalez J.B."/>
            <person name="Henrissat B."/>
            <person name="Kuo A."/>
            <person name="Liang C."/>
            <person name="Lipzen A."/>
            <person name="Lutzoni F."/>
            <person name="Magnuson J."/>
            <person name="Mondo S."/>
            <person name="Nolan M."/>
            <person name="Ohm R."/>
            <person name="Pangilinan J."/>
            <person name="Park H.-J."/>
            <person name="Ramirez L."/>
            <person name="Alfaro M."/>
            <person name="Sun H."/>
            <person name="Tritt A."/>
            <person name="Yoshinaga Y."/>
            <person name="Zwiers L.-H."/>
            <person name="Turgeon B.G."/>
            <person name="Goodwin S.B."/>
            <person name="Spatafora J.W."/>
            <person name="Crous P.W."/>
            <person name="Grigoriev I.V."/>
        </authorList>
    </citation>
    <scope>NUCLEOTIDE SEQUENCE</scope>
    <source>
        <strain evidence="8">CBS 342.82</strain>
    </source>
</reference>
<keyword evidence="3 6" id="KW-0812">Transmembrane</keyword>
<dbReference type="InterPro" id="IPR007248">
    <property type="entry name" value="Mpv17_PMP22"/>
</dbReference>
<comment type="similarity">
    <text evidence="2 6">Belongs to the peroxisomal membrane protein PXMP2/4 family.</text>
</comment>
<keyword evidence="4 6" id="KW-1133">Transmembrane helix</keyword>
<gene>
    <name evidence="8" type="ORF">K489DRAFT_30881</name>
</gene>
<dbReference type="GO" id="GO:0005739">
    <property type="term" value="C:mitochondrion"/>
    <property type="evidence" value="ECO:0007669"/>
    <property type="project" value="TreeGrafter"/>
</dbReference>
<evidence type="ECO:0000256" key="3">
    <source>
        <dbReference type="ARBA" id="ARBA00022692"/>
    </source>
</evidence>
<keyword evidence="7" id="KW-1185">Reference proteome</keyword>
<keyword evidence="5 6" id="KW-0472">Membrane</keyword>
<dbReference type="AlphaFoldDB" id="A0A6J3MJF6"/>
<evidence type="ECO:0000256" key="5">
    <source>
        <dbReference type="ARBA" id="ARBA00023136"/>
    </source>
</evidence>
<dbReference type="PANTHER" id="PTHR11266">
    <property type="entry name" value="PEROXISOMAL MEMBRANE PROTEIN 2, PXMP2 MPV17"/>
    <property type="match status" value="1"/>
</dbReference>
<name>A0A6J3MJF6_9PEZI</name>
<dbReference type="RefSeq" id="XP_033464915.1">
    <property type="nucleotide sequence ID" value="XM_033600623.1"/>
</dbReference>
<organism evidence="8">
    <name type="scientific">Dissoconium aciculare CBS 342.82</name>
    <dbReference type="NCBI Taxonomy" id="1314786"/>
    <lineage>
        <taxon>Eukaryota</taxon>
        <taxon>Fungi</taxon>
        <taxon>Dikarya</taxon>
        <taxon>Ascomycota</taxon>
        <taxon>Pezizomycotina</taxon>
        <taxon>Dothideomycetes</taxon>
        <taxon>Dothideomycetidae</taxon>
        <taxon>Mycosphaerellales</taxon>
        <taxon>Dissoconiaceae</taxon>
        <taxon>Dissoconium</taxon>
    </lineage>
</organism>
<dbReference type="Proteomes" id="UP000504637">
    <property type="component" value="Unplaced"/>
</dbReference>
<reference evidence="8" key="2">
    <citation type="submission" date="2020-04" db="EMBL/GenBank/DDBJ databases">
        <authorList>
            <consortium name="NCBI Genome Project"/>
        </authorList>
    </citation>
    <scope>NUCLEOTIDE SEQUENCE</scope>
    <source>
        <strain evidence="8">CBS 342.82</strain>
    </source>
</reference>
<dbReference type="GeneID" id="54358423"/>
<dbReference type="PANTHER" id="PTHR11266:SF17">
    <property type="entry name" value="PROTEIN MPV17"/>
    <property type="match status" value="1"/>
</dbReference>
<evidence type="ECO:0008006" key="9">
    <source>
        <dbReference type="Google" id="ProtNLM"/>
    </source>
</evidence>
<evidence type="ECO:0000256" key="6">
    <source>
        <dbReference type="RuleBase" id="RU363053"/>
    </source>
</evidence>
<accession>A0A6J3MJF6</accession>
<evidence type="ECO:0000256" key="1">
    <source>
        <dbReference type="ARBA" id="ARBA00004141"/>
    </source>
</evidence>
<dbReference type="GO" id="GO:0016020">
    <property type="term" value="C:membrane"/>
    <property type="evidence" value="ECO:0007669"/>
    <property type="project" value="UniProtKB-SubCell"/>
</dbReference>
<evidence type="ECO:0000313" key="8">
    <source>
        <dbReference type="RefSeq" id="XP_033464915.1"/>
    </source>
</evidence>
<dbReference type="OrthoDB" id="430207at2759"/>
<reference evidence="8" key="3">
    <citation type="submission" date="2025-08" db="UniProtKB">
        <authorList>
            <consortium name="RefSeq"/>
        </authorList>
    </citation>
    <scope>IDENTIFICATION</scope>
    <source>
        <strain evidence="8">CBS 342.82</strain>
    </source>
</reference>
<feature type="transmembrane region" description="Helical" evidence="6">
    <location>
        <begin position="53"/>
        <end position="72"/>
    </location>
</feature>
<evidence type="ECO:0000313" key="7">
    <source>
        <dbReference type="Proteomes" id="UP000504637"/>
    </source>
</evidence>
<evidence type="ECO:0000256" key="2">
    <source>
        <dbReference type="ARBA" id="ARBA00006824"/>
    </source>
</evidence>
<evidence type="ECO:0000256" key="4">
    <source>
        <dbReference type="ARBA" id="ARBA00022989"/>
    </source>
</evidence>
<comment type="caution">
    <text evidence="6">Lacks conserved residue(s) required for the propagation of feature annotation.</text>
</comment>
<comment type="subcellular location">
    <subcellularLocation>
        <location evidence="1">Membrane</location>
        <topology evidence="1">Multi-pass membrane protein</topology>
    </subcellularLocation>
</comment>
<protein>
    <recommendedName>
        <fullName evidence="9">Integral membrane protein, Mpv17/PMP22 family</fullName>
    </recommendedName>
</protein>
<sequence length="191" mass="21276">MAFRWYQAKLKSSPLLTQSVTTAVLFATGDTMAQQGVERRGFANQDWARTGRMAFYGGCIFGPAATTWFGFLQRKVVIPGRPNLEIVARVALDQTVFASTNLFVFLSTMAVLEGTDPREKLKSTYATALQKNWMVWPAVQFTNFKFVPLDQRVLVVNVISLGWNCYLSYLNTQSGVATAVTEKNPTFPPDA</sequence>
<proteinExistence type="inferred from homology"/>
<dbReference type="Pfam" id="PF04117">
    <property type="entry name" value="Mpv17_PMP22"/>
    <property type="match status" value="1"/>
</dbReference>